<dbReference type="NCBIfam" id="NF004595">
    <property type="entry name" value="PRK05932.1-2"/>
    <property type="match status" value="1"/>
</dbReference>
<feature type="compositionally biased region" description="Basic and acidic residues" evidence="11">
    <location>
        <begin position="55"/>
        <end position="77"/>
    </location>
</feature>
<dbReference type="GO" id="GO:0000428">
    <property type="term" value="C:DNA-directed RNA polymerase complex"/>
    <property type="evidence" value="ECO:0007669"/>
    <property type="project" value="UniProtKB-KW"/>
</dbReference>
<dbReference type="InterPro" id="IPR007046">
    <property type="entry name" value="RNA_pol_sigma_54_core-bd"/>
</dbReference>
<dbReference type="NCBIfam" id="NF009118">
    <property type="entry name" value="PRK12469.1"/>
    <property type="match status" value="1"/>
</dbReference>
<dbReference type="Pfam" id="PF04552">
    <property type="entry name" value="Sigma54_DBD"/>
    <property type="match status" value="1"/>
</dbReference>
<protein>
    <recommendedName>
        <fullName evidence="2 10">RNA polymerase sigma-54 factor</fullName>
    </recommendedName>
</protein>
<dbReference type="PROSITE" id="PS00718">
    <property type="entry name" value="SIGMA54_2"/>
    <property type="match status" value="1"/>
</dbReference>
<dbReference type="PIRSF" id="PIRSF000774">
    <property type="entry name" value="RpoN"/>
    <property type="match status" value="1"/>
</dbReference>
<dbReference type="Gene3D" id="1.10.10.1330">
    <property type="entry name" value="RNA polymerase sigma-54 factor, core-binding domain"/>
    <property type="match status" value="1"/>
</dbReference>
<comment type="function">
    <text evidence="10">Sigma factors are initiation factors that promote the attachment of RNA polymerase to specific initiation sites and are then released.</text>
</comment>
<keyword evidence="7 10" id="KW-0731">Sigma factor</keyword>
<dbReference type="Pfam" id="PF00309">
    <property type="entry name" value="Sigma54_AID"/>
    <property type="match status" value="1"/>
</dbReference>
<gene>
    <name evidence="14" type="primary">rpoN</name>
    <name evidence="14" type="ORF">IMCC3135_29365</name>
</gene>
<sequence length="512" mass="57383">MKQSLQIKMGQSLAMTPQLQQAIKLLQLSTLELQTEIQTALDSNPMLEMQDDEGAEPREADLANESRETREANREAETAAAEQKQSATEVELAGESSQGQDDTIMPEDLPVDSVWDDVYDSASPSSTGTSGSDGESRDFTEFHNAGIASIQDHLNEQIRFAPLSERDQEIAETIIDAIDNNGYLIDDVDILIDGLNRDIIDEDLMFIADEFETVLHLVQHLDPPGCGARDASECMTIQLMQLPESIIRTNALGIVKDHLELLAAHDFARLRRLFKVNEEQLQEAIALIRSLNPRPGRQLVNDHDQYIVPDVFVKKVKGVWRVELNPDIAPKLGINALYAGMVKRADKSDDNNFMRNHLQEARWFIKSLQSRNETLIRVATAIVERQRSFLEYGDEAMKPLVLRDIAEQLSLHESTISRVTTHKYIHTPRGIFEFKYFFSSHVSTANGGECSATAIRAMIKKFIAAEDATKPLSDSKIASTLVAEGIQVARRTVAKYRESMAIPPSNERKRLN</sequence>
<dbReference type="Pfam" id="PF04963">
    <property type="entry name" value="Sigma54_CBD"/>
    <property type="match status" value="1"/>
</dbReference>
<evidence type="ECO:0000256" key="6">
    <source>
        <dbReference type="ARBA" id="ARBA00023015"/>
    </source>
</evidence>
<feature type="domain" description="RNA polymerase sigma factor 54 core-binding" evidence="13">
    <location>
        <begin position="148"/>
        <end position="338"/>
    </location>
</feature>
<dbReference type="GO" id="GO:0016779">
    <property type="term" value="F:nucleotidyltransferase activity"/>
    <property type="evidence" value="ECO:0007669"/>
    <property type="project" value="UniProtKB-KW"/>
</dbReference>
<dbReference type="InterPro" id="IPR007634">
    <property type="entry name" value="RNA_pol_sigma_54_DNA-bd"/>
</dbReference>
<evidence type="ECO:0000259" key="13">
    <source>
        <dbReference type="Pfam" id="PF04963"/>
    </source>
</evidence>
<feature type="domain" description="RNA polymerase sigma factor 54 DNA-binding" evidence="12">
    <location>
        <begin position="352"/>
        <end position="510"/>
    </location>
</feature>
<dbReference type="EMBL" id="CP018632">
    <property type="protein sequence ID" value="ASJ75923.1"/>
    <property type="molecule type" value="Genomic_DNA"/>
</dbReference>
<keyword evidence="6 10" id="KW-0805">Transcription regulation</keyword>
<reference evidence="14 15" key="1">
    <citation type="submission" date="2016-12" db="EMBL/GenBank/DDBJ databases">
        <authorList>
            <person name="Song W.-J."/>
            <person name="Kurnit D.M."/>
        </authorList>
    </citation>
    <scope>NUCLEOTIDE SEQUENCE [LARGE SCALE GENOMIC DNA]</scope>
    <source>
        <strain evidence="14 15">IMCC3135</strain>
    </source>
</reference>
<dbReference type="RefSeq" id="WP_088920761.1">
    <property type="nucleotide sequence ID" value="NZ_CP018632.1"/>
</dbReference>
<dbReference type="GO" id="GO:0003677">
    <property type="term" value="F:DNA binding"/>
    <property type="evidence" value="ECO:0007669"/>
    <property type="project" value="UniProtKB-KW"/>
</dbReference>
<accession>A0A2Z2NXE1</accession>
<keyword evidence="4 10" id="KW-0808">Transferase</keyword>
<keyword evidence="5 10" id="KW-0548">Nucleotidyltransferase</keyword>
<proteinExistence type="inferred from homology"/>
<dbReference type="FunFam" id="1.10.10.60:FF:000045">
    <property type="entry name" value="RNA polymerase sigma-54 factor"/>
    <property type="match status" value="1"/>
</dbReference>
<evidence type="ECO:0000256" key="1">
    <source>
        <dbReference type="ARBA" id="ARBA00008798"/>
    </source>
</evidence>
<evidence type="ECO:0000313" key="15">
    <source>
        <dbReference type="Proteomes" id="UP000250079"/>
    </source>
</evidence>
<evidence type="ECO:0000256" key="2">
    <source>
        <dbReference type="ARBA" id="ARBA00019942"/>
    </source>
</evidence>
<evidence type="ECO:0000256" key="5">
    <source>
        <dbReference type="ARBA" id="ARBA00022695"/>
    </source>
</evidence>
<dbReference type="InterPro" id="IPR000394">
    <property type="entry name" value="RNA_pol_sigma_54"/>
</dbReference>
<evidence type="ECO:0000256" key="10">
    <source>
        <dbReference type="PIRNR" id="PIRNR000774"/>
    </source>
</evidence>
<evidence type="ECO:0000256" key="8">
    <source>
        <dbReference type="ARBA" id="ARBA00023125"/>
    </source>
</evidence>
<comment type="similarity">
    <text evidence="1 10">Belongs to the sigma-54 factor family.</text>
</comment>
<keyword evidence="9 10" id="KW-0804">Transcription</keyword>
<evidence type="ECO:0000256" key="7">
    <source>
        <dbReference type="ARBA" id="ARBA00023082"/>
    </source>
</evidence>
<dbReference type="InterPro" id="IPR038709">
    <property type="entry name" value="RpoN_core-bd_sf"/>
</dbReference>
<dbReference type="GO" id="GO:0006352">
    <property type="term" value="P:DNA-templated transcription initiation"/>
    <property type="evidence" value="ECO:0007669"/>
    <property type="project" value="InterPro"/>
</dbReference>
<evidence type="ECO:0000256" key="11">
    <source>
        <dbReference type="SAM" id="MobiDB-lite"/>
    </source>
</evidence>
<keyword evidence="8 10" id="KW-0238">DNA-binding</keyword>
<dbReference type="Proteomes" id="UP000250079">
    <property type="component" value="Chromosome"/>
</dbReference>
<dbReference type="GO" id="GO:0016987">
    <property type="term" value="F:sigma factor activity"/>
    <property type="evidence" value="ECO:0007669"/>
    <property type="project" value="UniProtKB-KW"/>
</dbReference>
<dbReference type="PANTHER" id="PTHR32248">
    <property type="entry name" value="RNA POLYMERASE SIGMA-54 FACTOR"/>
    <property type="match status" value="1"/>
</dbReference>
<dbReference type="Gene3D" id="1.10.10.60">
    <property type="entry name" value="Homeodomain-like"/>
    <property type="match status" value="1"/>
</dbReference>
<keyword evidence="3 10" id="KW-0240">DNA-directed RNA polymerase</keyword>
<dbReference type="NCBIfam" id="TIGR02395">
    <property type="entry name" value="rpoN_sigma"/>
    <property type="match status" value="1"/>
</dbReference>
<dbReference type="KEGG" id="gai:IMCC3135_29365"/>
<organism evidence="14 15">
    <name type="scientific">Granulosicoccus antarcticus IMCC3135</name>
    <dbReference type="NCBI Taxonomy" id="1192854"/>
    <lineage>
        <taxon>Bacteria</taxon>
        <taxon>Pseudomonadati</taxon>
        <taxon>Pseudomonadota</taxon>
        <taxon>Gammaproteobacteria</taxon>
        <taxon>Chromatiales</taxon>
        <taxon>Granulosicoccaceae</taxon>
        <taxon>Granulosicoccus</taxon>
    </lineage>
</organism>
<evidence type="ECO:0000313" key="14">
    <source>
        <dbReference type="EMBL" id="ASJ75923.1"/>
    </source>
</evidence>
<evidence type="ECO:0000259" key="12">
    <source>
        <dbReference type="Pfam" id="PF04552"/>
    </source>
</evidence>
<keyword evidence="15" id="KW-1185">Reference proteome</keyword>
<evidence type="ECO:0000256" key="3">
    <source>
        <dbReference type="ARBA" id="ARBA00022478"/>
    </source>
</evidence>
<evidence type="ECO:0000256" key="9">
    <source>
        <dbReference type="ARBA" id="ARBA00023163"/>
    </source>
</evidence>
<dbReference type="PANTHER" id="PTHR32248:SF4">
    <property type="entry name" value="RNA POLYMERASE SIGMA-54 FACTOR"/>
    <property type="match status" value="1"/>
</dbReference>
<dbReference type="PROSITE" id="PS50044">
    <property type="entry name" value="SIGMA54_3"/>
    <property type="match status" value="1"/>
</dbReference>
<dbReference type="OrthoDB" id="9814402at2"/>
<name>A0A2Z2NXE1_9GAMM</name>
<feature type="region of interest" description="Disordered" evidence="11">
    <location>
        <begin position="42"/>
        <end position="139"/>
    </location>
</feature>
<dbReference type="PROSITE" id="PS00717">
    <property type="entry name" value="SIGMA54_1"/>
    <property type="match status" value="1"/>
</dbReference>
<feature type="compositionally biased region" description="Low complexity" evidence="11">
    <location>
        <begin position="120"/>
        <end position="133"/>
    </location>
</feature>
<dbReference type="PRINTS" id="PR00045">
    <property type="entry name" value="SIGMA54FCT"/>
</dbReference>
<dbReference type="AlphaFoldDB" id="A0A2Z2NXE1"/>
<evidence type="ECO:0000256" key="4">
    <source>
        <dbReference type="ARBA" id="ARBA00022679"/>
    </source>
</evidence>
<dbReference type="GO" id="GO:0001216">
    <property type="term" value="F:DNA-binding transcription activator activity"/>
    <property type="evidence" value="ECO:0007669"/>
    <property type="project" value="InterPro"/>
</dbReference>